<dbReference type="Gene3D" id="3.60.15.10">
    <property type="entry name" value="Ribonuclease Z/Hydroxyacylglutathione hydrolase-like"/>
    <property type="match status" value="1"/>
</dbReference>
<feature type="transmembrane region" description="Helical" evidence="6">
    <location>
        <begin position="268"/>
        <end position="296"/>
    </location>
</feature>
<feature type="transmembrane region" description="Helical" evidence="6">
    <location>
        <begin position="334"/>
        <end position="350"/>
    </location>
</feature>
<dbReference type="InterPro" id="IPR036866">
    <property type="entry name" value="RibonucZ/Hydroxyglut_hydro"/>
</dbReference>
<dbReference type="Pfam" id="PF00753">
    <property type="entry name" value="Lactamase_B"/>
    <property type="match status" value="1"/>
</dbReference>
<evidence type="ECO:0000313" key="9">
    <source>
        <dbReference type="Proteomes" id="UP000037109"/>
    </source>
</evidence>
<accession>A0A0M0GBU4</accession>
<keyword evidence="9" id="KW-1185">Reference proteome</keyword>
<dbReference type="InterPro" id="IPR004797">
    <property type="entry name" value="Competence_ComEC/Rec2"/>
</dbReference>
<keyword evidence="2" id="KW-1003">Cell membrane</keyword>
<feature type="transmembrane region" description="Helical" evidence="6">
    <location>
        <begin position="6"/>
        <end position="37"/>
    </location>
</feature>
<dbReference type="InterPro" id="IPR001279">
    <property type="entry name" value="Metallo-B-lactamas"/>
</dbReference>
<comment type="subcellular location">
    <subcellularLocation>
        <location evidence="1">Cell membrane</location>
        <topology evidence="1">Multi-pass membrane protein</topology>
    </subcellularLocation>
</comment>
<dbReference type="EMBL" id="LGUF01000007">
    <property type="protein sequence ID" value="KON86977.1"/>
    <property type="molecule type" value="Genomic_DNA"/>
</dbReference>
<dbReference type="InterPro" id="IPR052159">
    <property type="entry name" value="Competence_DNA_uptake"/>
</dbReference>
<dbReference type="InterPro" id="IPR035681">
    <property type="entry name" value="ComA-like_MBL"/>
</dbReference>
<keyword evidence="4 6" id="KW-1133">Transmembrane helix</keyword>
<feature type="transmembrane region" description="Helical" evidence="6">
    <location>
        <begin position="481"/>
        <end position="498"/>
    </location>
</feature>
<dbReference type="CDD" id="cd07731">
    <property type="entry name" value="ComA-like_MBL-fold"/>
    <property type="match status" value="1"/>
</dbReference>
<dbReference type="PANTHER" id="PTHR30619">
    <property type="entry name" value="DNA INTERNALIZATION/COMPETENCE PROTEIN COMEC/REC2"/>
    <property type="match status" value="1"/>
</dbReference>
<dbReference type="Proteomes" id="UP000037109">
    <property type="component" value="Unassembled WGS sequence"/>
</dbReference>
<dbReference type="SMART" id="SM00849">
    <property type="entry name" value="Lactamase_B"/>
    <property type="match status" value="1"/>
</dbReference>
<dbReference type="RefSeq" id="WP_053434332.1">
    <property type="nucleotide sequence ID" value="NZ_LGUF01000007.1"/>
</dbReference>
<evidence type="ECO:0000256" key="6">
    <source>
        <dbReference type="SAM" id="Phobius"/>
    </source>
</evidence>
<dbReference type="SUPFAM" id="SSF56281">
    <property type="entry name" value="Metallo-hydrolase/oxidoreductase"/>
    <property type="match status" value="1"/>
</dbReference>
<evidence type="ECO:0000256" key="1">
    <source>
        <dbReference type="ARBA" id="ARBA00004651"/>
    </source>
</evidence>
<keyword evidence="5 6" id="KW-0472">Membrane</keyword>
<dbReference type="STRING" id="1459.AF332_09260"/>
<feature type="transmembrane region" description="Helical" evidence="6">
    <location>
        <begin position="357"/>
        <end position="380"/>
    </location>
</feature>
<feature type="transmembrane region" description="Helical" evidence="6">
    <location>
        <begin position="233"/>
        <end position="256"/>
    </location>
</feature>
<feature type="transmembrane region" description="Helical" evidence="6">
    <location>
        <begin position="392"/>
        <end position="414"/>
    </location>
</feature>
<reference evidence="9" key="1">
    <citation type="submission" date="2015-07" db="EMBL/GenBank/DDBJ databases">
        <title>Fjat-10036 dsm4.</title>
        <authorList>
            <person name="Liu B."/>
            <person name="Wang J."/>
            <person name="Zhu Y."/>
            <person name="Liu G."/>
            <person name="Chen Q."/>
            <person name="Chen Z."/>
            <person name="Lan J."/>
            <person name="Che J."/>
            <person name="Ge C."/>
            <person name="Shi H."/>
            <person name="Pan Z."/>
            <person name="Liu X."/>
        </authorList>
    </citation>
    <scope>NUCLEOTIDE SEQUENCE [LARGE SCALE GENOMIC DNA]</scope>
    <source>
        <strain evidence="9">DSM 4</strain>
    </source>
</reference>
<dbReference type="InterPro" id="IPR004477">
    <property type="entry name" value="ComEC_N"/>
</dbReference>
<name>A0A0M0GBU4_SPOGL</name>
<protein>
    <submittedName>
        <fullName evidence="8">Competence protein ComEC</fullName>
    </submittedName>
</protein>
<dbReference type="GO" id="GO:0005886">
    <property type="term" value="C:plasma membrane"/>
    <property type="evidence" value="ECO:0007669"/>
    <property type="project" value="UniProtKB-SubCell"/>
</dbReference>
<dbReference type="Pfam" id="PF03772">
    <property type="entry name" value="Competence"/>
    <property type="match status" value="1"/>
</dbReference>
<evidence type="ECO:0000313" key="8">
    <source>
        <dbReference type="EMBL" id="KON86977.1"/>
    </source>
</evidence>
<evidence type="ECO:0000256" key="4">
    <source>
        <dbReference type="ARBA" id="ARBA00022989"/>
    </source>
</evidence>
<feature type="transmembrane region" description="Helical" evidence="6">
    <location>
        <begin position="449"/>
        <end position="469"/>
    </location>
</feature>
<feature type="domain" description="Metallo-beta-lactamase" evidence="7">
    <location>
        <begin position="514"/>
        <end position="729"/>
    </location>
</feature>
<proteinExistence type="predicted"/>
<evidence type="ECO:0000256" key="5">
    <source>
        <dbReference type="ARBA" id="ARBA00023136"/>
    </source>
</evidence>
<gene>
    <name evidence="8" type="ORF">AF332_09260</name>
</gene>
<evidence type="ECO:0000256" key="3">
    <source>
        <dbReference type="ARBA" id="ARBA00022692"/>
    </source>
</evidence>
<dbReference type="GO" id="GO:0030420">
    <property type="term" value="P:establishment of competence for transformation"/>
    <property type="evidence" value="ECO:0007669"/>
    <property type="project" value="InterPro"/>
</dbReference>
<dbReference type="AlphaFoldDB" id="A0A0M0GBU4"/>
<comment type="caution">
    <text evidence="8">The sequence shown here is derived from an EMBL/GenBank/DDBJ whole genome shotgun (WGS) entry which is preliminary data.</text>
</comment>
<evidence type="ECO:0000256" key="2">
    <source>
        <dbReference type="ARBA" id="ARBA00022475"/>
    </source>
</evidence>
<dbReference type="PANTHER" id="PTHR30619:SF1">
    <property type="entry name" value="RECOMBINATION PROTEIN 2"/>
    <property type="match status" value="1"/>
</dbReference>
<evidence type="ECO:0000259" key="7">
    <source>
        <dbReference type="SMART" id="SM00849"/>
    </source>
</evidence>
<keyword evidence="3 6" id="KW-0812">Transmembrane</keyword>
<feature type="transmembrane region" description="Helical" evidence="6">
    <location>
        <begin position="308"/>
        <end position="328"/>
    </location>
</feature>
<organism evidence="8 9">
    <name type="scientific">Sporosarcina globispora</name>
    <name type="common">Bacillus globisporus</name>
    <dbReference type="NCBI Taxonomy" id="1459"/>
    <lineage>
        <taxon>Bacteria</taxon>
        <taxon>Bacillati</taxon>
        <taxon>Bacillota</taxon>
        <taxon>Bacilli</taxon>
        <taxon>Bacillales</taxon>
        <taxon>Caryophanaceae</taxon>
        <taxon>Sporosarcina</taxon>
    </lineage>
</organism>
<dbReference type="OrthoDB" id="9761531at2"/>
<dbReference type="InterPro" id="IPR025405">
    <property type="entry name" value="DUF4131"/>
</dbReference>
<sequence length="776" mass="85620">MKGRWIYAAAASLLGILTSFFHPAVVIVFSILAFFLLKRNILAKKNAAILIMIYLALIMRSDLAAEQNRTSLAGSESEFEITMKESVKIDGDLLTVPIELSDKKEKLMARYKIKSETEKKALADYLGIGMTCRINGTLQTPSTSTNPNAFSYKNYLNRNSIFWILEMEQLKLSDCINRKSGLTLSILKIRETGTKYILEHFPEQTASLAIALVFGDRDFIAEDTIASYQKIGIIHLLAISGLHVGMLAGMFFLAGIRAGITREKMTSILILVLPVYAILTGAAPSVLRAVFMMLLILLASKVKAPIQLADVFSIVFICYLFISPYVIYNAGFQLSFAVTLSLILSAPIILKRFSNPAAAILAVSFVCQMAAIPILLWHFYEVSIISIIANLIFVPLYSSIILPAVLIIFIFDLLTGGNADIFLVLLDKIIHFSNWIADMLSSIPNSALILGRPSIIIMIVYLLMIPAFFAGWERSKNNKALIKSGMLPILAIVIHYLSNVLSPAGEITFIDVGQGDSILIKLPYGRGNYLIDAGGSLVFETEDWKMKSDPYETGKDTVVPFLKSKGISKIDKLILTHGDMDHIGGASAVIRDMRVKSVVFPRGAELSEIEKDLIVQAKMEKSDIQFTKAGDSWSTGNAVFQVLSPFGDWMDGMNTGKNDGSIVLFAKLGGLTWLFTGDLEEQGEKQLISSYPKLKIDVLKIAHHGSKTSSTESFLAGIEPRIAIISAGRNNRYGHPHNDVMTRLKDFNIQVLRTDKQGAVTYFFKENSGTFSVQLP</sequence>
<dbReference type="NCBIfam" id="TIGR00360">
    <property type="entry name" value="ComEC_N-term"/>
    <property type="match status" value="1"/>
</dbReference>
<dbReference type="PATRIC" id="fig|1459.3.peg.1972"/>
<dbReference type="NCBIfam" id="TIGR00361">
    <property type="entry name" value="ComEC_Rec2"/>
    <property type="match status" value="1"/>
</dbReference>
<dbReference type="Pfam" id="PF13567">
    <property type="entry name" value="DUF4131"/>
    <property type="match status" value="1"/>
</dbReference>